<gene>
    <name evidence="1" type="ORF">GIB67_041046</name>
</gene>
<organism evidence="1 2">
    <name type="scientific">Kingdonia uniflora</name>
    <dbReference type="NCBI Taxonomy" id="39325"/>
    <lineage>
        <taxon>Eukaryota</taxon>
        <taxon>Viridiplantae</taxon>
        <taxon>Streptophyta</taxon>
        <taxon>Embryophyta</taxon>
        <taxon>Tracheophyta</taxon>
        <taxon>Spermatophyta</taxon>
        <taxon>Magnoliopsida</taxon>
        <taxon>Ranunculales</taxon>
        <taxon>Circaeasteraceae</taxon>
        <taxon>Kingdonia</taxon>
    </lineage>
</organism>
<protein>
    <submittedName>
        <fullName evidence="1">Uncharacterized protein</fullName>
    </submittedName>
</protein>
<evidence type="ECO:0000313" key="1">
    <source>
        <dbReference type="EMBL" id="KAF6141569.1"/>
    </source>
</evidence>
<name>A0A7J7LGA9_9MAGN</name>
<proteinExistence type="predicted"/>
<comment type="caution">
    <text evidence="1">The sequence shown here is derived from an EMBL/GenBank/DDBJ whole genome shotgun (WGS) entry which is preliminary data.</text>
</comment>
<evidence type="ECO:0000313" key="2">
    <source>
        <dbReference type="Proteomes" id="UP000541444"/>
    </source>
</evidence>
<keyword evidence="2" id="KW-1185">Reference proteome</keyword>
<dbReference type="EMBL" id="JACGCM010002307">
    <property type="protein sequence ID" value="KAF6141569.1"/>
    <property type="molecule type" value="Genomic_DNA"/>
</dbReference>
<reference evidence="1 2" key="1">
    <citation type="journal article" date="2020" name="IScience">
        <title>Genome Sequencing of the Endangered Kingdonia uniflora (Circaeasteraceae, Ranunculales) Reveals Potential Mechanisms of Evolutionary Specialization.</title>
        <authorList>
            <person name="Sun Y."/>
            <person name="Deng T."/>
            <person name="Zhang A."/>
            <person name="Moore M.J."/>
            <person name="Landis J.B."/>
            <person name="Lin N."/>
            <person name="Zhang H."/>
            <person name="Zhang X."/>
            <person name="Huang J."/>
            <person name="Zhang X."/>
            <person name="Sun H."/>
            <person name="Wang H."/>
        </authorList>
    </citation>
    <scope>NUCLEOTIDE SEQUENCE [LARGE SCALE GENOMIC DNA]</scope>
    <source>
        <strain evidence="1">TB1705</strain>
        <tissue evidence="1">Leaf</tissue>
    </source>
</reference>
<accession>A0A7J7LGA9</accession>
<dbReference type="Proteomes" id="UP000541444">
    <property type="component" value="Unassembled WGS sequence"/>
</dbReference>
<sequence length="75" mass="8717">MLGNRAIDKPIDNPYFNSRCPTARVRNNRDSWIWADRSSWAYSVVCVEAQVESVPASFFSITVNRFLFGFWKLLV</sequence>
<dbReference type="AlphaFoldDB" id="A0A7J7LGA9"/>